<gene>
    <name evidence="3" type="ORF">OUY18_04550</name>
</gene>
<dbReference type="EMBL" id="JAPOHA010000003">
    <property type="protein sequence ID" value="MCY1713526.1"/>
    <property type="molecule type" value="Genomic_DNA"/>
</dbReference>
<organism evidence="3 4">
    <name type="scientific">Caproiciproducens galactitolivorans</name>
    <dbReference type="NCBI Taxonomy" id="642589"/>
    <lineage>
        <taxon>Bacteria</taxon>
        <taxon>Bacillati</taxon>
        <taxon>Bacillota</taxon>
        <taxon>Clostridia</taxon>
        <taxon>Eubacteriales</taxon>
        <taxon>Acutalibacteraceae</taxon>
        <taxon>Caproiciproducens</taxon>
    </lineage>
</organism>
<dbReference type="RefSeq" id="WP_268057539.1">
    <property type="nucleotide sequence ID" value="NZ_JAPOHA010000003.1"/>
</dbReference>
<comment type="caution">
    <text evidence="3">The sequence shown here is derived from an EMBL/GenBank/DDBJ whole genome shotgun (WGS) entry which is preliminary data.</text>
</comment>
<keyword evidence="1" id="KW-0472">Membrane</keyword>
<feature type="domain" description="DUF4367" evidence="2">
    <location>
        <begin position="148"/>
        <end position="252"/>
    </location>
</feature>
<dbReference type="Pfam" id="PF14285">
    <property type="entry name" value="DUF4367"/>
    <property type="match status" value="1"/>
</dbReference>
<evidence type="ECO:0000313" key="3">
    <source>
        <dbReference type="EMBL" id="MCY1713526.1"/>
    </source>
</evidence>
<proteinExistence type="predicted"/>
<keyword evidence="4" id="KW-1185">Reference proteome</keyword>
<feature type="transmembrane region" description="Helical" evidence="1">
    <location>
        <begin position="87"/>
        <end position="108"/>
    </location>
</feature>
<name>A0ABT4BRK6_9FIRM</name>
<reference evidence="3 4" key="1">
    <citation type="submission" date="2022-11" db="EMBL/GenBank/DDBJ databases">
        <authorList>
            <person name="Caiyu Z."/>
        </authorList>
    </citation>
    <scope>NUCLEOTIDE SEQUENCE [LARGE SCALE GENOMIC DNA]</scope>
    <source>
        <strain evidence="3 4">YR-4</strain>
    </source>
</reference>
<keyword evidence="1" id="KW-0812">Transmembrane</keyword>
<dbReference type="InterPro" id="IPR025377">
    <property type="entry name" value="DUF4367"/>
</dbReference>
<evidence type="ECO:0000313" key="4">
    <source>
        <dbReference type="Proteomes" id="UP001082703"/>
    </source>
</evidence>
<evidence type="ECO:0000259" key="2">
    <source>
        <dbReference type="Pfam" id="PF14285"/>
    </source>
</evidence>
<protein>
    <submittedName>
        <fullName evidence="3">DUF4367 domain-containing protein</fullName>
    </submittedName>
</protein>
<accession>A0ABT4BRK6</accession>
<evidence type="ECO:0000256" key="1">
    <source>
        <dbReference type="SAM" id="Phobius"/>
    </source>
</evidence>
<keyword evidence="1" id="KW-1133">Transmembrane helix</keyword>
<sequence>MLDSGRDQIHKKLYEDYEDSLFKLILFEAAEKEGKLFLKENEQLKNDPAFLPSAEEENRFKKLLNHHIHKVRNHPKRKMICNFANKVAVAVLAVVFVFTGAILTVQAFRTDVLNFLISIEPKYTSIQLNESENETKDENLTVNWKNAYVPTYIPAGFEADNLYYSDSLKTITFHQKNSEKKFIAYSEYDASNDVELDTENASLIKLVQIQGHKGTLVIKNSITTVSWEMDKHIFTINGNVDGDEIVKMAENVNFIK</sequence>
<dbReference type="Proteomes" id="UP001082703">
    <property type="component" value="Unassembled WGS sequence"/>
</dbReference>